<dbReference type="EMBL" id="AP027272">
    <property type="protein sequence ID" value="BDX05939.1"/>
    <property type="molecule type" value="Genomic_DNA"/>
</dbReference>
<gene>
    <name evidence="5" type="ORF">MACH26_14600</name>
</gene>
<feature type="signal peptide" evidence="3">
    <location>
        <begin position="1"/>
        <end position="21"/>
    </location>
</feature>
<dbReference type="RefSeq" id="WP_338291953.1">
    <property type="nucleotide sequence ID" value="NZ_AP027272.1"/>
</dbReference>
<accession>A0AA48HQ49</accession>
<keyword evidence="6" id="KW-1185">Reference proteome</keyword>
<organism evidence="5 6">
    <name type="scientific">Planctobacterium marinum</name>
    <dbReference type="NCBI Taxonomy" id="1631968"/>
    <lineage>
        <taxon>Bacteria</taxon>
        <taxon>Pseudomonadati</taxon>
        <taxon>Pseudomonadota</taxon>
        <taxon>Gammaproteobacteria</taxon>
        <taxon>Alteromonadales</taxon>
        <taxon>Alteromonadaceae</taxon>
        <taxon>Planctobacterium</taxon>
    </lineage>
</organism>
<dbReference type="GO" id="GO:0019867">
    <property type="term" value="C:outer membrane"/>
    <property type="evidence" value="ECO:0007669"/>
    <property type="project" value="InterPro"/>
</dbReference>
<evidence type="ECO:0000259" key="4">
    <source>
        <dbReference type="Pfam" id="PF05433"/>
    </source>
</evidence>
<dbReference type="Proteomes" id="UP001333710">
    <property type="component" value="Chromosome"/>
</dbReference>
<dbReference type="InterPro" id="IPR051407">
    <property type="entry name" value="Bact_OM_lipoprot/Surf_antigen"/>
</dbReference>
<dbReference type="KEGG" id="pmaw:MACH26_14600"/>
<dbReference type="PANTHER" id="PTHR35603">
    <property type="match status" value="1"/>
</dbReference>
<sequence>MKSLLIGLVSIVFLFSQSAVAGHDSRYYDYGRVIKVIPVYHKTHGQYSHHNRDCYRNYKGHHSSEYREHNSLATVTGAVVGGVIGNKLGKGSRNRDVATVAGAVVGGVIGHELGDGHKVYTNHRHTRHYDRHCTYPSHYDRRDRRLKGYEVTYRYKGERFTTFTHEHPGRKIRLQVHLTPMYK</sequence>
<dbReference type="PANTHER" id="PTHR35603:SF2">
    <property type="entry name" value="OUTER MEMBRANE LIPOPROTEIN"/>
    <property type="match status" value="1"/>
</dbReference>
<dbReference type="AlphaFoldDB" id="A0AA48HQ49"/>
<protein>
    <submittedName>
        <fullName evidence="5">Membrane protein</fullName>
    </submittedName>
</protein>
<evidence type="ECO:0000256" key="3">
    <source>
        <dbReference type="SAM" id="SignalP"/>
    </source>
</evidence>
<comment type="subcellular location">
    <subcellularLocation>
        <location evidence="1">Membrane</location>
    </subcellularLocation>
</comment>
<reference evidence="5" key="1">
    <citation type="submission" date="2023-01" db="EMBL/GenBank/DDBJ databases">
        <title>Complete genome sequence of Planctobacterium marinum strain Dej080120_11.</title>
        <authorList>
            <person name="Ueki S."/>
            <person name="Maruyama F."/>
        </authorList>
    </citation>
    <scope>NUCLEOTIDE SEQUENCE</scope>
    <source>
        <strain evidence="5">Dej080120_11</strain>
    </source>
</reference>
<evidence type="ECO:0000256" key="2">
    <source>
        <dbReference type="ARBA" id="ARBA00023136"/>
    </source>
</evidence>
<dbReference type="InterPro" id="IPR008816">
    <property type="entry name" value="Gly_zipper_2TM_dom"/>
</dbReference>
<feature type="domain" description="Glycine zipper 2TM" evidence="4">
    <location>
        <begin position="73"/>
        <end position="114"/>
    </location>
</feature>
<name>A0AA48HQ49_9ALTE</name>
<proteinExistence type="predicted"/>
<feature type="chain" id="PRO_5041305833" evidence="3">
    <location>
        <begin position="22"/>
        <end position="183"/>
    </location>
</feature>
<evidence type="ECO:0000313" key="6">
    <source>
        <dbReference type="Proteomes" id="UP001333710"/>
    </source>
</evidence>
<keyword evidence="2" id="KW-0472">Membrane</keyword>
<dbReference type="Pfam" id="PF05433">
    <property type="entry name" value="Rick_17kDa_Anti"/>
    <property type="match status" value="1"/>
</dbReference>
<keyword evidence="3" id="KW-0732">Signal</keyword>
<evidence type="ECO:0000313" key="5">
    <source>
        <dbReference type="EMBL" id="BDX05939.1"/>
    </source>
</evidence>
<evidence type="ECO:0000256" key="1">
    <source>
        <dbReference type="ARBA" id="ARBA00004370"/>
    </source>
</evidence>